<dbReference type="OrthoDB" id="9811036at2"/>
<accession>A0A1I6EBM0</accession>
<dbReference type="AlphaFoldDB" id="A0A1I6EBM0"/>
<evidence type="ECO:0000256" key="1">
    <source>
        <dbReference type="SAM" id="SignalP"/>
    </source>
</evidence>
<dbReference type="EMBL" id="FOYI01000009">
    <property type="protein sequence ID" value="SFR14942.1"/>
    <property type="molecule type" value="Genomic_DNA"/>
</dbReference>
<gene>
    <name evidence="3" type="ORF">SAMN04515673_10958</name>
</gene>
<keyword evidence="1" id="KW-0732">Signal</keyword>
<protein>
    <submittedName>
        <fullName evidence="3">Thiol-disulfide interchange protein, contains DsbC and DsbD domains</fullName>
    </submittedName>
</protein>
<feature type="signal peptide" evidence="1">
    <location>
        <begin position="1"/>
        <end position="21"/>
    </location>
</feature>
<evidence type="ECO:0000313" key="3">
    <source>
        <dbReference type="EMBL" id="SFR14942.1"/>
    </source>
</evidence>
<keyword evidence="4" id="KW-1185">Reference proteome</keyword>
<dbReference type="Proteomes" id="UP000199302">
    <property type="component" value="Unassembled WGS sequence"/>
</dbReference>
<organism evidence="3 4">
    <name type="scientific">Poseidonocella sedimentorum</name>
    <dbReference type="NCBI Taxonomy" id="871652"/>
    <lineage>
        <taxon>Bacteria</taxon>
        <taxon>Pseudomonadati</taxon>
        <taxon>Pseudomonadota</taxon>
        <taxon>Alphaproteobacteria</taxon>
        <taxon>Rhodobacterales</taxon>
        <taxon>Roseobacteraceae</taxon>
        <taxon>Poseidonocella</taxon>
    </lineage>
</organism>
<reference evidence="3 4" key="1">
    <citation type="submission" date="2016-10" db="EMBL/GenBank/DDBJ databases">
        <authorList>
            <person name="de Groot N.N."/>
        </authorList>
    </citation>
    <scope>NUCLEOTIDE SEQUENCE [LARGE SCALE GENOMIC DNA]</scope>
    <source>
        <strain evidence="4">KMM 9023,NRIC 0796,JCM 17311,KCTC 23692</strain>
    </source>
</reference>
<feature type="domain" description="Thiol:disulfide interchange protein DsbD N-terminal" evidence="2">
    <location>
        <begin position="36"/>
        <end position="136"/>
    </location>
</feature>
<feature type="chain" id="PRO_5011705415" evidence="1">
    <location>
        <begin position="22"/>
        <end position="264"/>
    </location>
</feature>
<sequence length="264" mass="27501">MRALLPGLAALAAALAAPATAQDLSGAARLELLPGWRTAGGQHHAALLIDLGPGWKTYWRAPGDGGIPPLLTIDRPEGAVTAHWPTPRVFRQAGLRSVGYTSDVVVPLTLEAGAEDVQLTGRLDLGICKDVCLPARLEFSGRLAAGQTRPDPRIALALADQPLSGEEAELAAHHCALRPSETGLTLTATLSLPSAGAPEEAVVETGDPGVWVSEPMTTREGRTLTITSELERFTGGAFALDRSRLRITVLGANHAVEITGCPAG</sequence>
<name>A0A1I6EBM0_9RHOB</name>
<dbReference type="STRING" id="871652.SAMN04515673_10958"/>
<evidence type="ECO:0000313" key="4">
    <source>
        <dbReference type="Proteomes" id="UP000199302"/>
    </source>
</evidence>
<evidence type="ECO:0000259" key="2">
    <source>
        <dbReference type="Pfam" id="PF11412"/>
    </source>
</evidence>
<proteinExistence type="predicted"/>
<dbReference type="InterPro" id="IPR028250">
    <property type="entry name" value="DsbDN"/>
</dbReference>
<dbReference type="Pfam" id="PF11412">
    <property type="entry name" value="DsbD_N"/>
    <property type="match status" value="1"/>
</dbReference>